<evidence type="ECO:0000313" key="4">
    <source>
        <dbReference type="Proteomes" id="UP001159042"/>
    </source>
</evidence>
<feature type="chain" id="PRO_5043832649" description="Secreted protein" evidence="2">
    <location>
        <begin position="18"/>
        <end position="79"/>
    </location>
</feature>
<proteinExistence type="predicted"/>
<feature type="region of interest" description="Disordered" evidence="1">
    <location>
        <begin position="56"/>
        <end position="79"/>
    </location>
</feature>
<evidence type="ECO:0000256" key="1">
    <source>
        <dbReference type="SAM" id="MobiDB-lite"/>
    </source>
</evidence>
<evidence type="ECO:0000313" key="3">
    <source>
        <dbReference type="EMBL" id="KAJ8925215.1"/>
    </source>
</evidence>
<protein>
    <recommendedName>
        <fullName evidence="5">Secreted protein</fullName>
    </recommendedName>
</protein>
<name>A0AAV8WGE5_9CUCU</name>
<evidence type="ECO:0008006" key="5">
    <source>
        <dbReference type="Google" id="ProtNLM"/>
    </source>
</evidence>
<reference evidence="3 4" key="1">
    <citation type="journal article" date="2023" name="Insect Mol. Biol.">
        <title>Genome sequencing provides insights into the evolution of gene families encoding plant cell wall-degrading enzymes in longhorned beetles.</title>
        <authorList>
            <person name="Shin N.R."/>
            <person name="Okamura Y."/>
            <person name="Kirsch R."/>
            <person name="Pauchet Y."/>
        </authorList>
    </citation>
    <scope>NUCLEOTIDE SEQUENCE [LARGE SCALE GENOMIC DNA]</scope>
    <source>
        <strain evidence="3">EAD_L_NR</strain>
    </source>
</reference>
<dbReference type="Proteomes" id="UP001159042">
    <property type="component" value="Unassembled WGS sequence"/>
</dbReference>
<dbReference type="AlphaFoldDB" id="A0AAV8WGE5"/>
<sequence>MMKLVILFAAVVAVASGAGPDSSAAVLRSDLDISPEGSYQSAYETENGIVGQETGQLKNLGGHRHPGHRRGGQFRVHQP</sequence>
<feature type="compositionally biased region" description="Basic residues" evidence="1">
    <location>
        <begin position="61"/>
        <end position="79"/>
    </location>
</feature>
<feature type="signal peptide" evidence="2">
    <location>
        <begin position="1"/>
        <end position="17"/>
    </location>
</feature>
<accession>A0AAV8WGE5</accession>
<keyword evidence="4" id="KW-1185">Reference proteome</keyword>
<keyword evidence="2" id="KW-0732">Signal</keyword>
<organism evidence="3 4">
    <name type="scientific">Exocentrus adspersus</name>
    <dbReference type="NCBI Taxonomy" id="1586481"/>
    <lineage>
        <taxon>Eukaryota</taxon>
        <taxon>Metazoa</taxon>
        <taxon>Ecdysozoa</taxon>
        <taxon>Arthropoda</taxon>
        <taxon>Hexapoda</taxon>
        <taxon>Insecta</taxon>
        <taxon>Pterygota</taxon>
        <taxon>Neoptera</taxon>
        <taxon>Endopterygota</taxon>
        <taxon>Coleoptera</taxon>
        <taxon>Polyphaga</taxon>
        <taxon>Cucujiformia</taxon>
        <taxon>Chrysomeloidea</taxon>
        <taxon>Cerambycidae</taxon>
        <taxon>Lamiinae</taxon>
        <taxon>Acanthocinini</taxon>
        <taxon>Exocentrus</taxon>
    </lineage>
</organism>
<gene>
    <name evidence="3" type="ORF">NQ315_001401</name>
</gene>
<evidence type="ECO:0000256" key="2">
    <source>
        <dbReference type="SAM" id="SignalP"/>
    </source>
</evidence>
<dbReference type="EMBL" id="JANEYG010000002">
    <property type="protein sequence ID" value="KAJ8925215.1"/>
    <property type="molecule type" value="Genomic_DNA"/>
</dbReference>
<comment type="caution">
    <text evidence="3">The sequence shown here is derived from an EMBL/GenBank/DDBJ whole genome shotgun (WGS) entry which is preliminary data.</text>
</comment>